<dbReference type="PANTHER" id="PTHR35315">
    <property type="entry name" value="ACI13"/>
    <property type="match status" value="1"/>
</dbReference>
<accession>A0ABQ5SNV6</accession>
<feature type="coiled-coil region" evidence="1">
    <location>
        <begin position="110"/>
        <end position="163"/>
    </location>
</feature>
<feature type="region of interest" description="Disordered" evidence="2">
    <location>
        <begin position="193"/>
        <end position="304"/>
    </location>
</feature>
<evidence type="ECO:0000256" key="2">
    <source>
        <dbReference type="SAM" id="MobiDB-lite"/>
    </source>
</evidence>
<dbReference type="Pfam" id="PF04949">
    <property type="entry name" value="Transcrip_act"/>
    <property type="match status" value="1"/>
</dbReference>
<evidence type="ECO:0000313" key="4">
    <source>
        <dbReference type="Proteomes" id="UP001165090"/>
    </source>
</evidence>
<feature type="non-terminal residue" evidence="3">
    <location>
        <position position="322"/>
    </location>
</feature>
<feature type="compositionally biased region" description="Basic and acidic residues" evidence="2">
    <location>
        <begin position="253"/>
        <end position="282"/>
    </location>
</feature>
<gene>
    <name evidence="3" type="ORF">VaNZ11_016947</name>
</gene>
<organism evidence="3 4">
    <name type="scientific">Volvox africanus</name>
    <dbReference type="NCBI Taxonomy" id="51714"/>
    <lineage>
        <taxon>Eukaryota</taxon>
        <taxon>Viridiplantae</taxon>
        <taxon>Chlorophyta</taxon>
        <taxon>core chlorophytes</taxon>
        <taxon>Chlorophyceae</taxon>
        <taxon>CS clade</taxon>
        <taxon>Chlamydomonadales</taxon>
        <taxon>Volvocaceae</taxon>
        <taxon>Volvox</taxon>
    </lineage>
</organism>
<feature type="region of interest" description="Disordered" evidence="2">
    <location>
        <begin position="1"/>
        <end position="21"/>
    </location>
</feature>
<dbReference type="PANTHER" id="PTHR35315:SF1">
    <property type="entry name" value="RAB6-INTERACTING GOLGIN"/>
    <property type="match status" value="1"/>
</dbReference>
<keyword evidence="4" id="KW-1185">Reference proteome</keyword>
<proteinExistence type="predicted"/>
<evidence type="ECO:0000313" key="3">
    <source>
        <dbReference type="EMBL" id="GLI71667.1"/>
    </source>
</evidence>
<name>A0ABQ5SNV6_9CHLO</name>
<dbReference type="EMBL" id="BSDZ01000116">
    <property type="protein sequence ID" value="GLI71667.1"/>
    <property type="molecule type" value="Genomic_DNA"/>
</dbReference>
<comment type="caution">
    <text evidence="3">The sequence shown here is derived from an EMBL/GenBank/DDBJ whole genome shotgun (WGS) entry which is preliminary data.</text>
</comment>
<sequence length="322" mass="34930">MDSQNPFLVPESHGAEHEDSQEVLAERAIADAGQSQAMYNYNQKLLEQKERELMESIALNYGRIREVERELGNLQLQLKLTSGPKKHALELLRKKIEAQNERVAYVRSRHTAAKATYERLDAELKQEEAAKDQLCSELNTLVQQAAKAQLDKLEELKATLEGLYSGIMPPQAAAQRNRQQQVQAAAAVQQQQQQQQELGATSGQQPQPGEACPSGAATTTPTTTTTGQTAASAAGAATASGAPAADEGQQEQLRLRQEQERQEQERQEQERRAAEERRRWEAEAAMARSRHVSLGSTAPGVAGGLTTTTAAAAAAAGTRPSG</sequence>
<dbReference type="InterPro" id="IPR007033">
    <property type="entry name" value="GORAB"/>
</dbReference>
<feature type="compositionally biased region" description="Polar residues" evidence="2">
    <location>
        <begin position="197"/>
        <end position="207"/>
    </location>
</feature>
<reference evidence="3 4" key="1">
    <citation type="journal article" date="2023" name="IScience">
        <title>Expanded male sex-determining region conserved during the evolution of homothallism in the green alga Volvox.</title>
        <authorList>
            <person name="Yamamoto K."/>
            <person name="Matsuzaki R."/>
            <person name="Mahakham W."/>
            <person name="Heman W."/>
            <person name="Sekimoto H."/>
            <person name="Kawachi M."/>
            <person name="Minakuchi Y."/>
            <person name="Toyoda A."/>
            <person name="Nozaki H."/>
        </authorList>
    </citation>
    <scope>NUCLEOTIDE SEQUENCE [LARGE SCALE GENOMIC DNA]</scope>
    <source>
        <strain evidence="3 4">NIES-4468</strain>
    </source>
</reference>
<dbReference type="Proteomes" id="UP001165090">
    <property type="component" value="Unassembled WGS sequence"/>
</dbReference>
<evidence type="ECO:0008006" key="5">
    <source>
        <dbReference type="Google" id="ProtNLM"/>
    </source>
</evidence>
<keyword evidence="1" id="KW-0175">Coiled coil</keyword>
<feature type="compositionally biased region" description="Low complexity" evidence="2">
    <location>
        <begin position="213"/>
        <end position="245"/>
    </location>
</feature>
<evidence type="ECO:0000256" key="1">
    <source>
        <dbReference type="SAM" id="Coils"/>
    </source>
</evidence>
<protein>
    <recommendedName>
        <fullName evidence="5">RAB6-interacting golgin</fullName>
    </recommendedName>
</protein>